<gene>
    <name evidence="1" type="ORF">NBR_LOCUS5330</name>
</gene>
<reference evidence="1 2" key="2">
    <citation type="submission" date="2018-11" db="EMBL/GenBank/DDBJ databases">
        <authorList>
            <consortium name="Pathogen Informatics"/>
        </authorList>
    </citation>
    <scope>NUCLEOTIDE SEQUENCE [LARGE SCALE GENOMIC DNA]</scope>
</reference>
<proteinExistence type="predicted"/>
<dbReference type="WBParaSite" id="NBR_0000532901-mRNA-1">
    <property type="protein sequence ID" value="NBR_0000532901-mRNA-1"/>
    <property type="gene ID" value="NBR_0000532901"/>
</dbReference>
<accession>A0A0N4XS27</accession>
<reference evidence="3" key="1">
    <citation type="submission" date="2017-02" db="UniProtKB">
        <authorList>
            <consortium name="WormBaseParasite"/>
        </authorList>
    </citation>
    <scope>IDENTIFICATION</scope>
</reference>
<evidence type="ECO:0000313" key="1">
    <source>
        <dbReference type="EMBL" id="VDL68919.1"/>
    </source>
</evidence>
<name>A0A0N4XS27_NIPBR</name>
<evidence type="ECO:0000313" key="2">
    <source>
        <dbReference type="Proteomes" id="UP000271162"/>
    </source>
</evidence>
<dbReference type="EMBL" id="UYSL01012477">
    <property type="protein sequence ID" value="VDL68919.1"/>
    <property type="molecule type" value="Genomic_DNA"/>
</dbReference>
<dbReference type="Proteomes" id="UP000271162">
    <property type="component" value="Unassembled WGS sequence"/>
</dbReference>
<organism evidence="3">
    <name type="scientific">Nippostrongylus brasiliensis</name>
    <name type="common">Rat hookworm</name>
    <dbReference type="NCBI Taxonomy" id="27835"/>
    <lineage>
        <taxon>Eukaryota</taxon>
        <taxon>Metazoa</taxon>
        <taxon>Ecdysozoa</taxon>
        <taxon>Nematoda</taxon>
        <taxon>Chromadorea</taxon>
        <taxon>Rhabditida</taxon>
        <taxon>Rhabditina</taxon>
        <taxon>Rhabditomorpha</taxon>
        <taxon>Strongyloidea</taxon>
        <taxon>Heligmosomidae</taxon>
        <taxon>Nippostrongylus</taxon>
    </lineage>
</organism>
<evidence type="ECO:0000313" key="3">
    <source>
        <dbReference type="WBParaSite" id="NBR_0000532901-mRNA-1"/>
    </source>
</evidence>
<protein>
    <submittedName>
        <fullName evidence="3">Lipase domain-containing protein</fullName>
    </submittedName>
</protein>
<dbReference type="STRING" id="27835.A0A0N4XS27"/>
<keyword evidence="2" id="KW-1185">Reference proteome</keyword>
<dbReference type="AlphaFoldDB" id="A0A0N4XS27"/>
<sequence>MLTDAEDATTSANKSTVYNAAYMSRVYGQLGVNYDIDAGKPFIYCEKFDPKACATNDPHCPVLEKCYAEPENRAQRLGCMTVFKYVIEKTIFVALIRLKCKVMSIALCVITHHYKLKPERRRWYVWTKAMVM</sequence>